<dbReference type="Gene3D" id="1.10.4030.10">
    <property type="entry name" value="Porin chaperone SurA, peptide-binding domain"/>
    <property type="match status" value="1"/>
</dbReference>
<comment type="subcellular location">
    <subcellularLocation>
        <location evidence="7">Periplasm</location>
    </subcellularLocation>
    <text evidence="7">Is capable of associating with the outer membrane.</text>
</comment>
<evidence type="ECO:0000256" key="1">
    <source>
        <dbReference type="ARBA" id="ARBA00022729"/>
    </source>
</evidence>
<dbReference type="EMBL" id="JAVDWE010000030">
    <property type="protein sequence ID" value="MDR7097521.1"/>
    <property type="molecule type" value="Genomic_DNA"/>
</dbReference>
<dbReference type="InterPro" id="IPR027304">
    <property type="entry name" value="Trigger_fact/SurA_dom_sf"/>
</dbReference>
<dbReference type="SUPFAM" id="SSF109998">
    <property type="entry name" value="Triger factor/SurA peptide-binding domain-like"/>
    <property type="match status" value="1"/>
</dbReference>
<feature type="domain" description="PpiC" evidence="8">
    <location>
        <begin position="314"/>
        <end position="413"/>
    </location>
</feature>
<reference evidence="9 10" key="1">
    <citation type="submission" date="2023-07" db="EMBL/GenBank/DDBJ databases">
        <title>Sorghum-associated microbial communities from plants grown in Nebraska, USA.</title>
        <authorList>
            <person name="Schachtman D."/>
        </authorList>
    </citation>
    <scope>NUCLEOTIDE SEQUENCE [LARGE SCALE GENOMIC DNA]</scope>
    <source>
        <strain evidence="9 10">BE240</strain>
    </source>
</reference>
<evidence type="ECO:0000259" key="8">
    <source>
        <dbReference type="PROSITE" id="PS50198"/>
    </source>
</evidence>
<protein>
    <recommendedName>
        <fullName evidence="7">Chaperone SurA</fullName>
    </recommendedName>
    <alternativeName>
        <fullName evidence="7">Peptidyl-prolyl cis-trans isomerase SurA</fullName>
        <shortName evidence="7">PPIase SurA</shortName>
        <ecNumber evidence="7">5.2.1.8</ecNumber>
    </alternativeName>
    <alternativeName>
        <fullName evidence="7">Rotamase SurA</fullName>
    </alternativeName>
</protein>
<keyword evidence="5 7" id="KW-0143">Chaperone</keyword>
<organism evidence="9 10">
    <name type="scientific">Hydrogenophaga laconesensis</name>
    <dbReference type="NCBI Taxonomy" id="1805971"/>
    <lineage>
        <taxon>Bacteria</taxon>
        <taxon>Pseudomonadati</taxon>
        <taxon>Pseudomonadota</taxon>
        <taxon>Betaproteobacteria</taxon>
        <taxon>Burkholderiales</taxon>
        <taxon>Comamonadaceae</taxon>
        <taxon>Hydrogenophaga</taxon>
    </lineage>
</organism>
<keyword evidence="4 7" id="KW-0697">Rotamase</keyword>
<keyword evidence="10" id="KW-1185">Reference proteome</keyword>
<keyword evidence="1 7" id="KW-0732">Signal</keyword>
<dbReference type="Pfam" id="PF00639">
    <property type="entry name" value="Rotamase"/>
    <property type="match status" value="2"/>
</dbReference>
<dbReference type="PROSITE" id="PS01096">
    <property type="entry name" value="PPIC_PPIASE_1"/>
    <property type="match status" value="1"/>
</dbReference>
<evidence type="ECO:0000256" key="6">
    <source>
        <dbReference type="ARBA" id="ARBA00023235"/>
    </source>
</evidence>
<dbReference type="GO" id="GO:0003755">
    <property type="term" value="F:peptidyl-prolyl cis-trans isomerase activity"/>
    <property type="evidence" value="ECO:0007669"/>
    <property type="project" value="UniProtKB-EC"/>
</dbReference>
<comment type="domain">
    <text evidence="7">The PPIase activity resides only in the second parvulin domain. The N-terminal region and the C-terminal tail are necessary and sufficient for the chaperone activity of SurA. The PPIase activity is dispensable for SurA to function as a chaperone. The N-terminal region and the C-terminal tail are also required for porin recognition.</text>
</comment>
<dbReference type="EC" id="5.2.1.8" evidence="7"/>
<feature type="chain" id="PRO_5044947127" description="Chaperone SurA" evidence="7">
    <location>
        <begin position="29"/>
        <end position="462"/>
    </location>
</feature>
<dbReference type="RefSeq" id="WP_204735696.1">
    <property type="nucleotide sequence ID" value="NZ_JAVDWE010000030.1"/>
</dbReference>
<evidence type="ECO:0000256" key="5">
    <source>
        <dbReference type="ARBA" id="ARBA00023186"/>
    </source>
</evidence>
<keyword evidence="3 7" id="KW-0574">Periplasm</keyword>
<dbReference type="InterPro" id="IPR046357">
    <property type="entry name" value="PPIase_dom_sf"/>
</dbReference>
<keyword evidence="6 7" id="KW-0413">Isomerase</keyword>
<sequence length="462" mass="51047" precursor="true">MTDRFTAFPRRLIWLLCASLLWTGAAQAQGLRLSNDLGQPRGNTPAAAPGQQRTADFIVALVNSEPVTNNEVRQRLLRVEQQIAQEGSAMPARDVLVREVLEQIINERAQAQQATELGITVDAAAVTQAEQSIAAQNQLTPAELSRRLAAEGIDINRFRNDLRNQILLQRVRERQVDSRVRVTDADVDDFIRERQGNNDLASLEMNLAHVLVMVPEGATPERVQELQVRAQGVADRARSGADFAELAREFSDAPERTNGGVFGMRSASRLPTLFVDATRSLNTGGVAGPLRSPAGFHVLKVLEKRQAGMPDATVTQTRARHILLRPGAQLSQSEAVSRLAAYRQQILDGSANFAALAREHSQDGSASQGGDLGWANPGMFVPEFEQAMNALRPGEMSAPLVSRFGVHLIRVDERRQQSLSQREQREMVRGLAREKKIEDALRVWAQDTRARAFVEYRDPPQP</sequence>
<dbReference type="InterPro" id="IPR023058">
    <property type="entry name" value="PPIase_PpiC_CS"/>
</dbReference>
<dbReference type="Pfam" id="PF09312">
    <property type="entry name" value="SurA_N"/>
    <property type="match status" value="1"/>
</dbReference>
<gene>
    <name evidence="7" type="primary">surA</name>
    <name evidence="9" type="ORF">J2X09_005297</name>
</gene>
<dbReference type="InterPro" id="IPR050280">
    <property type="entry name" value="OMP_Chaperone_SurA"/>
</dbReference>
<dbReference type="HAMAP" id="MF_01183">
    <property type="entry name" value="Chaperone_SurA"/>
    <property type="match status" value="1"/>
</dbReference>
<dbReference type="InterPro" id="IPR000297">
    <property type="entry name" value="PPIase_PpiC"/>
</dbReference>
<evidence type="ECO:0000313" key="9">
    <source>
        <dbReference type="EMBL" id="MDR7097521.1"/>
    </source>
</evidence>
<feature type="signal peptide" evidence="7">
    <location>
        <begin position="1"/>
        <end position="28"/>
    </location>
</feature>
<comment type="function">
    <text evidence="7">Chaperone involved in the correct folding and assembly of outer membrane proteins. Recognizes specific patterns of aromatic residues and the orientation of their side chains, which are found more frequently in integral outer membrane proteins. May act in both early periplasmic and late outer membrane-associated steps of protein maturation.</text>
</comment>
<dbReference type="SUPFAM" id="SSF54534">
    <property type="entry name" value="FKBP-like"/>
    <property type="match status" value="2"/>
</dbReference>
<name>A0ABU1VJ54_9BURK</name>
<dbReference type="PROSITE" id="PS50198">
    <property type="entry name" value="PPIC_PPIASE_2"/>
    <property type="match status" value="2"/>
</dbReference>
<dbReference type="PANTHER" id="PTHR47637:SF1">
    <property type="entry name" value="CHAPERONE SURA"/>
    <property type="match status" value="1"/>
</dbReference>
<evidence type="ECO:0000313" key="10">
    <source>
        <dbReference type="Proteomes" id="UP001265550"/>
    </source>
</evidence>
<comment type="catalytic activity">
    <reaction evidence="7">
        <text>[protein]-peptidylproline (omega=180) = [protein]-peptidylproline (omega=0)</text>
        <dbReference type="Rhea" id="RHEA:16237"/>
        <dbReference type="Rhea" id="RHEA-COMP:10747"/>
        <dbReference type="Rhea" id="RHEA-COMP:10748"/>
        <dbReference type="ChEBI" id="CHEBI:83833"/>
        <dbReference type="ChEBI" id="CHEBI:83834"/>
        <dbReference type="EC" id="5.2.1.8"/>
    </reaction>
</comment>
<evidence type="ECO:0000256" key="3">
    <source>
        <dbReference type="ARBA" id="ARBA00022764"/>
    </source>
</evidence>
<dbReference type="PANTHER" id="PTHR47637">
    <property type="entry name" value="CHAPERONE SURA"/>
    <property type="match status" value="1"/>
</dbReference>
<feature type="domain" description="PpiC" evidence="8">
    <location>
        <begin position="202"/>
        <end position="303"/>
    </location>
</feature>
<keyword evidence="2 7" id="KW-0677">Repeat</keyword>
<accession>A0ABU1VJ54</accession>
<dbReference type="Proteomes" id="UP001265550">
    <property type="component" value="Unassembled WGS sequence"/>
</dbReference>
<dbReference type="InterPro" id="IPR023034">
    <property type="entry name" value="PPIase_SurA"/>
</dbReference>
<evidence type="ECO:0000256" key="2">
    <source>
        <dbReference type="ARBA" id="ARBA00022737"/>
    </source>
</evidence>
<dbReference type="Gene3D" id="3.10.50.40">
    <property type="match status" value="2"/>
</dbReference>
<evidence type="ECO:0000256" key="7">
    <source>
        <dbReference type="HAMAP-Rule" id="MF_01183"/>
    </source>
</evidence>
<evidence type="ECO:0000256" key="4">
    <source>
        <dbReference type="ARBA" id="ARBA00023110"/>
    </source>
</evidence>
<comment type="caution">
    <text evidence="9">The sequence shown here is derived from an EMBL/GenBank/DDBJ whole genome shotgun (WGS) entry which is preliminary data.</text>
</comment>
<dbReference type="InterPro" id="IPR015391">
    <property type="entry name" value="SurA_N"/>
</dbReference>
<proteinExistence type="inferred from homology"/>